<dbReference type="InterPro" id="IPR044298">
    <property type="entry name" value="MIG/MutY"/>
</dbReference>
<evidence type="ECO:0000256" key="1">
    <source>
        <dbReference type="ARBA" id="ARBA00001966"/>
    </source>
</evidence>
<evidence type="ECO:0000313" key="11">
    <source>
        <dbReference type="EMBL" id="MBE7525179.1"/>
    </source>
</evidence>
<evidence type="ECO:0000256" key="4">
    <source>
        <dbReference type="ARBA" id="ARBA00022763"/>
    </source>
</evidence>
<accession>A0A928TS92</accession>
<dbReference type="Gene3D" id="1.10.340.30">
    <property type="entry name" value="Hypothetical protein, domain 2"/>
    <property type="match status" value="1"/>
</dbReference>
<dbReference type="GO" id="GO:0051536">
    <property type="term" value="F:iron-sulfur cluster binding"/>
    <property type="evidence" value="ECO:0007669"/>
    <property type="project" value="UniProtKB-KW"/>
</dbReference>
<keyword evidence="9" id="KW-0326">Glycosidase</keyword>
<reference evidence="11" key="1">
    <citation type="submission" date="2020-05" db="EMBL/GenBank/DDBJ databases">
        <title>High-Quality Genomes of Partial-Nitritation/Anammox System by Hierarchical Clustering Based Hybrid Assembly.</title>
        <authorList>
            <person name="Liu L."/>
            <person name="Wang Y."/>
            <person name="Che Y."/>
            <person name="Chen Y."/>
            <person name="Xia Y."/>
            <person name="Luo R."/>
            <person name="Cheng S.H."/>
            <person name="Zheng C."/>
            <person name="Zhang T."/>
        </authorList>
    </citation>
    <scope>NUCLEOTIDE SEQUENCE</scope>
    <source>
        <strain evidence="11">H1_PAT1</strain>
    </source>
</reference>
<protein>
    <submittedName>
        <fullName evidence="11">A/G-specific adenine glycosylase</fullName>
    </submittedName>
</protein>
<gene>
    <name evidence="11" type="ORF">HS096_02185</name>
</gene>
<keyword evidence="7" id="KW-0411">Iron-sulfur</keyword>
<dbReference type="GO" id="GO:0034039">
    <property type="term" value="F:8-oxo-7,8-dihydroguanine DNA N-glycosylase activity"/>
    <property type="evidence" value="ECO:0007669"/>
    <property type="project" value="TreeGrafter"/>
</dbReference>
<dbReference type="EMBL" id="JABTTY010000001">
    <property type="protein sequence ID" value="MBE7525179.1"/>
    <property type="molecule type" value="Genomic_DNA"/>
</dbReference>
<dbReference type="GO" id="GO:0032357">
    <property type="term" value="F:oxidized purine DNA binding"/>
    <property type="evidence" value="ECO:0007669"/>
    <property type="project" value="TreeGrafter"/>
</dbReference>
<dbReference type="AlphaFoldDB" id="A0A928TS92"/>
<dbReference type="GO" id="GO:0006284">
    <property type="term" value="P:base-excision repair"/>
    <property type="evidence" value="ECO:0007669"/>
    <property type="project" value="InterPro"/>
</dbReference>
<dbReference type="CDD" id="cd00056">
    <property type="entry name" value="ENDO3c"/>
    <property type="match status" value="1"/>
</dbReference>
<organism evidence="11 12">
    <name type="scientific">candidate division WWE3 bacterium</name>
    <dbReference type="NCBI Taxonomy" id="2053526"/>
    <lineage>
        <taxon>Bacteria</taxon>
        <taxon>Katanobacteria</taxon>
    </lineage>
</organism>
<dbReference type="PANTHER" id="PTHR42944">
    <property type="entry name" value="ADENINE DNA GLYCOSYLASE"/>
    <property type="match status" value="1"/>
</dbReference>
<evidence type="ECO:0000256" key="6">
    <source>
        <dbReference type="ARBA" id="ARBA00023004"/>
    </source>
</evidence>
<evidence type="ECO:0000256" key="3">
    <source>
        <dbReference type="ARBA" id="ARBA00022723"/>
    </source>
</evidence>
<evidence type="ECO:0000259" key="10">
    <source>
        <dbReference type="SMART" id="SM00478"/>
    </source>
</evidence>
<comment type="cofactor">
    <cofactor evidence="1">
        <name>[4Fe-4S] cluster</name>
        <dbReference type="ChEBI" id="CHEBI:49883"/>
    </cofactor>
</comment>
<dbReference type="InterPro" id="IPR003265">
    <property type="entry name" value="HhH-GPD_domain"/>
</dbReference>
<dbReference type="InterPro" id="IPR011257">
    <property type="entry name" value="DNA_glycosylase"/>
</dbReference>
<evidence type="ECO:0000313" key="12">
    <source>
        <dbReference type="Proteomes" id="UP000710385"/>
    </source>
</evidence>
<dbReference type="GO" id="GO:0035485">
    <property type="term" value="F:adenine/guanine mispair binding"/>
    <property type="evidence" value="ECO:0007669"/>
    <property type="project" value="TreeGrafter"/>
</dbReference>
<name>A0A928TS92_UNCKA</name>
<evidence type="ECO:0000256" key="8">
    <source>
        <dbReference type="ARBA" id="ARBA00023204"/>
    </source>
</evidence>
<feature type="domain" description="HhH-GPD" evidence="10">
    <location>
        <begin position="37"/>
        <end position="185"/>
    </location>
</feature>
<evidence type="ECO:0000256" key="9">
    <source>
        <dbReference type="ARBA" id="ARBA00023295"/>
    </source>
</evidence>
<dbReference type="GO" id="GO:0000701">
    <property type="term" value="F:purine-specific mismatch base pair DNA N-glycosylase activity"/>
    <property type="evidence" value="ECO:0007669"/>
    <property type="project" value="TreeGrafter"/>
</dbReference>
<dbReference type="SUPFAM" id="SSF48150">
    <property type="entry name" value="DNA-glycosylase"/>
    <property type="match status" value="1"/>
</dbReference>
<dbReference type="InterPro" id="IPR023170">
    <property type="entry name" value="HhH_base_excis_C"/>
</dbReference>
<dbReference type="GO" id="GO:0046872">
    <property type="term" value="F:metal ion binding"/>
    <property type="evidence" value="ECO:0007669"/>
    <property type="project" value="UniProtKB-KW"/>
</dbReference>
<dbReference type="Pfam" id="PF00730">
    <property type="entry name" value="HhH-GPD"/>
    <property type="match status" value="1"/>
</dbReference>
<dbReference type="PANTHER" id="PTHR42944:SF1">
    <property type="entry name" value="ADENINE DNA GLYCOSYLASE"/>
    <property type="match status" value="1"/>
</dbReference>
<keyword evidence="3" id="KW-0479">Metal-binding</keyword>
<comment type="similarity">
    <text evidence="2">Belongs to the Nth/MutY family.</text>
</comment>
<keyword evidence="4" id="KW-0227">DNA damage</keyword>
<keyword evidence="6" id="KW-0408">Iron</keyword>
<dbReference type="Gene3D" id="1.10.1670.10">
    <property type="entry name" value="Helix-hairpin-Helix base-excision DNA repair enzymes (C-terminal)"/>
    <property type="match status" value="1"/>
</dbReference>
<evidence type="ECO:0000256" key="2">
    <source>
        <dbReference type="ARBA" id="ARBA00008343"/>
    </source>
</evidence>
<dbReference type="GO" id="GO:0006298">
    <property type="term" value="P:mismatch repair"/>
    <property type="evidence" value="ECO:0007669"/>
    <property type="project" value="TreeGrafter"/>
</dbReference>
<keyword evidence="8" id="KW-0234">DNA repair</keyword>
<evidence type="ECO:0000256" key="7">
    <source>
        <dbReference type="ARBA" id="ARBA00023014"/>
    </source>
</evidence>
<proteinExistence type="inferred from homology"/>
<keyword evidence="5" id="KW-0378">Hydrolase</keyword>
<sequence>MADPRLLRLLRWFTKHKRRLPWRNTRDPYRIYLSEIMLQQTQVPRVLEHYRAWLRRFPSWKALAKARTDDILRAWAGLGYNRRALHARDAARHILQHGIPATLEEWTRLKGAGPYTARAAYAIVSRKPVLAIDTNVRRAAGRIFLGIPYPSPHEDARIERSLVKAGFGAPSHWALSQAFMDFGTAICRSKPNCAACPFADDCLAARKFLRGSAAKPKTRRAETVRAGKRYPDRIYRGRIVEILRAQTYADLRTIGTKIDPSYCHAHDAAWIMNMANRLVKDGLIGRRGSRIFLAME</sequence>
<evidence type="ECO:0000256" key="5">
    <source>
        <dbReference type="ARBA" id="ARBA00022801"/>
    </source>
</evidence>
<comment type="caution">
    <text evidence="11">The sequence shown here is derived from an EMBL/GenBank/DDBJ whole genome shotgun (WGS) entry which is preliminary data.</text>
</comment>
<dbReference type="SMART" id="SM00478">
    <property type="entry name" value="ENDO3c"/>
    <property type="match status" value="1"/>
</dbReference>
<dbReference type="Proteomes" id="UP000710385">
    <property type="component" value="Unassembled WGS sequence"/>
</dbReference>